<dbReference type="InterPro" id="IPR036312">
    <property type="entry name" value="Bifun_inhib/LTP/seed_sf"/>
</dbReference>
<protein>
    <submittedName>
        <fullName evidence="7">Non-specific lipid transfer protein GPI-anchored 1</fullName>
    </submittedName>
</protein>
<accession>A0A3L6QAZ1</accession>
<sequence>MAVRRWWLAAAVSAAQPSSPRPAADPLQAKCAADFAKLTDCMDYTTGHAGSPSPTCCGDAADTQKARPQCLCYSIQQVHSGRNEVQSLGLRFDRLMALPRLQARQRQRHALHHPAEPETWLARLRPLHQRLQDHAIHRRHSGERQHRRQRLQASDGGPRQRRARHALCGALILVLMIHRASCTFFSSSVDFVHVFR</sequence>
<reference evidence="8" key="1">
    <citation type="journal article" date="2019" name="Nat. Commun.">
        <title>The genome of broomcorn millet.</title>
        <authorList>
            <person name="Zou C."/>
            <person name="Miki D."/>
            <person name="Li D."/>
            <person name="Tang Q."/>
            <person name="Xiao L."/>
            <person name="Rajput S."/>
            <person name="Deng P."/>
            <person name="Jia W."/>
            <person name="Huang R."/>
            <person name="Zhang M."/>
            <person name="Sun Y."/>
            <person name="Hu J."/>
            <person name="Fu X."/>
            <person name="Schnable P.S."/>
            <person name="Li F."/>
            <person name="Zhang H."/>
            <person name="Feng B."/>
            <person name="Zhu X."/>
            <person name="Liu R."/>
            <person name="Schnable J.C."/>
            <person name="Zhu J.-K."/>
            <person name="Zhang H."/>
        </authorList>
    </citation>
    <scope>NUCLEOTIDE SEQUENCE [LARGE SCALE GENOMIC DNA]</scope>
</reference>
<keyword evidence="2" id="KW-0732">Signal</keyword>
<evidence type="ECO:0000259" key="6">
    <source>
        <dbReference type="Pfam" id="PF14368"/>
    </source>
</evidence>
<feature type="domain" description="Bifunctional inhibitor/plant lipid transfer protein/seed storage helical" evidence="6">
    <location>
        <begin position="19"/>
        <end position="81"/>
    </location>
</feature>
<dbReference type="InterPro" id="IPR016140">
    <property type="entry name" value="Bifunc_inhib/LTP/seed_store"/>
</dbReference>
<feature type="compositionally biased region" description="Basic residues" evidence="5">
    <location>
        <begin position="136"/>
        <end position="150"/>
    </location>
</feature>
<evidence type="ECO:0000256" key="3">
    <source>
        <dbReference type="ARBA" id="ARBA00023157"/>
    </source>
</evidence>
<comment type="caution">
    <text evidence="7">The sequence shown here is derived from an EMBL/GenBank/DDBJ whole genome shotgun (WGS) entry which is preliminary data.</text>
</comment>
<dbReference type="STRING" id="4540.A0A3L6QAZ1"/>
<evidence type="ECO:0000256" key="5">
    <source>
        <dbReference type="SAM" id="MobiDB-lite"/>
    </source>
</evidence>
<evidence type="ECO:0000256" key="4">
    <source>
        <dbReference type="ARBA" id="ARBA00023180"/>
    </source>
</evidence>
<dbReference type="InterPro" id="IPR043325">
    <property type="entry name" value="LTSS"/>
</dbReference>
<dbReference type="OrthoDB" id="1882492at2759"/>
<gene>
    <name evidence="7" type="ORF">C2845_PM15G17830</name>
</gene>
<dbReference type="SUPFAM" id="SSF47699">
    <property type="entry name" value="Bifunctional inhibitor/lipid-transfer protein/seed storage 2S albumin"/>
    <property type="match status" value="1"/>
</dbReference>
<evidence type="ECO:0000313" key="8">
    <source>
        <dbReference type="Proteomes" id="UP000275267"/>
    </source>
</evidence>
<comment type="similarity">
    <text evidence="1">Belongs to the plant LTP family.</text>
</comment>
<name>A0A3L6QAZ1_PANMI</name>
<evidence type="ECO:0000256" key="1">
    <source>
        <dbReference type="ARBA" id="ARBA00009748"/>
    </source>
</evidence>
<proteinExistence type="inferred from homology"/>
<evidence type="ECO:0000313" key="7">
    <source>
        <dbReference type="EMBL" id="RLM74776.1"/>
    </source>
</evidence>
<organism evidence="7 8">
    <name type="scientific">Panicum miliaceum</name>
    <name type="common">Proso millet</name>
    <name type="synonym">Broomcorn millet</name>
    <dbReference type="NCBI Taxonomy" id="4540"/>
    <lineage>
        <taxon>Eukaryota</taxon>
        <taxon>Viridiplantae</taxon>
        <taxon>Streptophyta</taxon>
        <taxon>Embryophyta</taxon>
        <taxon>Tracheophyta</taxon>
        <taxon>Spermatophyta</taxon>
        <taxon>Magnoliopsida</taxon>
        <taxon>Liliopsida</taxon>
        <taxon>Poales</taxon>
        <taxon>Poaceae</taxon>
        <taxon>PACMAD clade</taxon>
        <taxon>Panicoideae</taxon>
        <taxon>Panicodae</taxon>
        <taxon>Paniceae</taxon>
        <taxon>Panicinae</taxon>
        <taxon>Panicum</taxon>
        <taxon>Panicum sect. Panicum</taxon>
    </lineage>
</organism>
<dbReference type="Pfam" id="PF14368">
    <property type="entry name" value="LTP_2"/>
    <property type="match status" value="1"/>
</dbReference>
<feature type="region of interest" description="Disordered" evidence="5">
    <location>
        <begin position="136"/>
        <end position="159"/>
    </location>
</feature>
<keyword evidence="8" id="KW-1185">Reference proteome</keyword>
<dbReference type="PANTHER" id="PTHR33044">
    <property type="entry name" value="BIFUNCTIONAL INHIBITOR/LIPID-TRANSFER PROTEIN/SEED STORAGE 2S ALBUMIN SUPERFAMILY PROTEIN-RELATED"/>
    <property type="match status" value="1"/>
</dbReference>
<keyword evidence="4" id="KW-0325">Glycoprotein</keyword>
<dbReference type="Gene3D" id="1.10.110.10">
    <property type="entry name" value="Plant lipid-transfer and hydrophobic proteins"/>
    <property type="match status" value="1"/>
</dbReference>
<dbReference type="EMBL" id="PQIB02000013">
    <property type="protein sequence ID" value="RLM74776.1"/>
    <property type="molecule type" value="Genomic_DNA"/>
</dbReference>
<keyword evidence="3" id="KW-1015">Disulfide bond</keyword>
<dbReference type="Proteomes" id="UP000275267">
    <property type="component" value="Unassembled WGS sequence"/>
</dbReference>
<evidence type="ECO:0000256" key="2">
    <source>
        <dbReference type="ARBA" id="ARBA00022729"/>
    </source>
</evidence>
<dbReference type="CDD" id="cd00010">
    <property type="entry name" value="AAI_LTSS"/>
    <property type="match status" value="1"/>
</dbReference>
<dbReference type="AlphaFoldDB" id="A0A3L6QAZ1"/>